<keyword evidence="1" id="KW-1133">Transmembrane helix</keyword>
<dbReference type="EMBL" id="MNQU01000235">
    <property type="protein sequence ID" value="OKZ32190.1"/>
    <property type="molecule type" value="Genomic_DNA"/>
</dbReference>
<keyword evidence="1" id="KW-0472">Membrane</keyword>
<comment type="caution">
    <text evidence="2">The sequence shown here is derived from an EMBL/GenBank/DDBJ whole genome shotgun (WGS) entry which is preliminary data.</text>
</comment>
<evidence type="ECO:0000313" key="3">
    <source>
        <dbReference type="Proteomes" id="UP000186549"/>
    </source>
</evidence>
<accession>A0A1Q6HZW3</accession>
<evidence type="ECO:0000313" key="2">
    <source>
        <dbReference type="EMBL" id="OKZ32190.1"/>
    </source>
</evidence>
<proteinExistence type="predicted"/>
<name>A0A1Q6HZW3_BACUN</name>
<keyword evidence="1" id="KW-0812">Transmembrane</keyword>
<organism evidence="2 3">
    <name type="scientific">Bacteroides uniformis</name>
    <dbReference type="NCBI Taxonomy" id="820"/>
    <lineage>
        <taxon>Bacteria</taxon>
        <taxon>Pseudomonadati</taxon>
        <taxon>Bacteroidota</taxon>
        <taxon>Bacteroidia</taxon>
        <taxon>Bacteroidales</taxon>
        <taxon>Bacteroidaceae</taxon>
        <taxon>Bacteroides</taxon>
    </lineage>
</organism>
<gene>
    <name evidence="2" type="ORF">BHV79_10905</name>
</gene>
<dbReference type="AlphaFoldDB" id="A0A1Q6HZW3"/>
<dbReference type="Proteomes" id="UP000186549">
    <property type="component" value="Unassembled WGS sequence"/>
</dbReference>
<reference evidence="2 3" key="1">
    <citation type="journal article" date="2016" name="Nat. Biotechnol.">
        <title>Measurement of bacterial replication rates in microbial communities.</title>
        <authorList>
            <person name="Brown C.T."/>
            <person name="Olm M.R."/>
            <person name="Thomas B.C."/>
            <person name="Banfield J.F."/>
        </authorList>
    </citation>
    <scope>NUCLEOTIDE SEQUENCE [LARGE SCALE GENOMIC DNA]</scope>
    <source>
        <strain evidence="2">45_41</strain>
    </source>
</reference>
<feature type="transmembrane region" description="Helical" evidence="1">
    <location>
        <begin position="123"/>
        <end position="143"/>
    </location>
</feature>
<evidence type="ECO:0000256" key="1">
    <source>
        <dbReference type="SAM" id="Phobius"/>
    </source>
</evidence>
<sequence>MNDCDVELQPCLDRVGGIVMRLYPDCKIQRYDDRLIVKRNWVSKLNLNFDGGDLNCDIVEVRTVGVIMAAIANAMLKKQWIQDASRKIYEEYNSDKPFEAETAGFKAKYGSYYASSLQARGGFWSGFIFSCFFLFIGVVGLVGDMVKPDTTGSSPMPVWCLVSGASAILFWFLWRRKKKVV</sequence>
<feature type="transmembrane region" description="Helical" evidence="1">
    <location>
        <begin position="155"/>
        <end position="174"/>
    </location>
</feature>
<protein>
    <submittedName>
        <fullName evidence="2">Uncharacterized protein</fullName>
    </submittedName>
</protein>